<evidence type="ECO:0000313" key="1">
    <source>
        <dbReference type="EMBL" id="CAD8335545.1"/>
    </source>
</evidence>
<name>A0A7R9WV48_9STRA</name>
<sequence>MGISPSDDPLAYRATCFRSLFFSSIHPLIHPFISAFPFPTIHMRSNSSILWSKDQRKNAKKYFWRYEPLGKRVYIDASSQQIATVDNEVDKQRIMDIEDKTLLSFAEFRSAHCSGCPVGGTNSTGTCSGGYFLSIAPEVCSECANVEIA</sequence>
<gene>
    <name evidence="1" type="ORF">CAUS1442_LOCUS7650</name>
</gene>
<organism evidence="1">
    <name type="scientific">Craspedostauros australis</name>
    <dbReference type="NCBI Taxonomy" id="1486917"/>
    <lineage>
        <taxon>Eukaryota</taxon>
        <taxon>Sar</taxon>
        <taxon>Stramenopiles</taxon>
        <taxon>Ochrophyta</taxon>
        <taxon>Bacillariophyta</taxon>
        <taxon>Bacillariophyceae</taxon>
        <taxon>Bacillariophycidae</taxon>
        <taxon>Naviculales</taxon>
        <taxon>Naviculaceae</taxon>
        <taxon>Craspedostauros</taxon>
    </lineage>
</organism>
<accession>A0A7R9WV48</accession>
<protein>
    <submittedName>
        <fullName evidence="1">Uncharacterized protein</fullName>
    </submittedName>
</protein>
<reference evidence="1" key="1">
    <citation type="submission" date="2021-01" db="EMBL/GenBank/DDBJ databases">
        <authorList>
            <person name="Corre E."/>
            <person name="Pelletier E."/>
            <person name="Niang G."/>
            <person name="Scheremetjew M."/>
            <person name="Finn R."/>
            <person name="Kale V."/>
            <person name="Holt S."/>
            <person name="Cochrane G."/>
            <person name="Meng A."/>
            <person name="Brown T."/>
            <person name="Cohen L."/>
        </authorList>
    </citation>
    <scope>NUCLEOTIDE SEQUENCE</scope>
    <source>
        <strain evidence="1">CCMP3328</strain>
    </source>
</reference>
<dbReference type="EMBL" id="HBEF01012158">
    <property type="protein sequence ID" value="CAD8335545.1"/>
    <property type="molecule type" value="Transcribed_RNA"/>
</dbReference>
<proteinExistence type="predicted"/>
<dbReference type="AlphaFoldDB" id="A0A7R9WV48"/>